<name>A0A9N9ZZC1_BEMTA</name>
<proteinExistence type="predicted"/>
<dbReference type="AlphaFoldDB" id="A0A9N9ZZC1"/>
<dbReference type="EMBL" id="OU963862">
    <property type="protein sequence ID" value="CAH0380771.1"/>
    <property type="molecule type" value="Genomic_DNA"/>
</dbReference>
<dbReference type="Proteomes" id="UP001152759">
    <property type="component" value="Chromosome 1"/>
</dbReference>
<feature type="region of interest" description="Disordered" evidence="1">
    <location>
        <begin position="87"/>
        <end position="138"/>
    </location>
</feature>
<organism evidence="2 3">
    <name type="scientific">Bemisia tabaci</name>
    <name type="common">Sweetpotato whitefly</name>
    <name type="synonym">Aleurodes tabaci</name>
    <dbReference type="NCBI Taxonomy" id="7038"/>
    <lineage>
        <taxon>Eukaryota</taxon>
        <taxon>Metazoa</taxon>
        <taxon>Ecdysozoa</taxon>
        <taxon>Arthropoda</taxon>
        <taxon>Hexapoda</taxon>
        <taxon>Insecta</taxon>
        <taxon>Pterygota</taxon>
        <taxon>Neoptera</taxon>
        <taxon>Paraneoptera</taxon>
        <taxon>Hemiptera</taxon>
        <taxon>Sternorrhyncha</taxon>
        <taxon>Aleyrodoidea</taxon>
        <taxon>Aleyrodidae</taxon>
        <taxon>Aleyrodinae</taxon>
        <taxon>Bemisia</taxon>
    </lineage>
</organism>
<reference evidence="2" key="1">
    <citation type="submission" date="2021-12" db="EMBL/GenBank/DDBJ databases">
        <authorList>
            <person name="King R."/>
        </authorList>
    </citation>
    <scope>NUCLEOTIDE SEQUENCE</scope>
</reference>
<evidence type="ECO:0000313" key="3">
    <source>
        <dbReference type="Proteomes" id="UP001152759"/>
    </source>
</evidence>
<keyword evidence="3" id="KW-1185">Reference proteome</keyword>
<evidence type="ECO:0000256" key="1">
    <source>
        <dbReference type="SAM" id="MobiDB-lite"/>
    </source>
</evidence>
<protein>
    <recommendedName>
        <fullName evidence="4">SAM domain-containing protein</fullName>
    </recommendedName>
</protein>
<evidence type="ECO:0000313" key="2">
    <source>
        <dbReference type="EMBL" id="CAH0380771.1"/>
    </source>
</evidence>
<evidence type="ECO:0008006" key="4">
    <source>
        <dbReference type="Google" id="ProtNLM"/>
    </source>
</evidence>
<gene>
    <name evidence="2" type="ORF">BEMITA_LOCUS487</name>
</gene>
<sequence>MDKGLQDLLKEWGLPQAVIKKFEENDITTKDHLRQMKIEDVEHLLTLGQKINFRGKLEAYNQLDNAPVVIEVVQPAPENVVENILENVPPENPNPLSDINLGGDGDDSGPSKRTPLRCSPRTSNVNRPDPTEVTPKNLFGTRSPTINFREFLESSLKGRSILSYYRLKNELNDENRRILSTLLITNEMENCLKIPNCKLDSLADLIVKEFPTEEKSNWYVPFAMEGKKRTCAGGKLYHFYHNERRTLREAGMLARRTQNPNQAIAGSEGELTSFNWVKKSSEPFETAISHWENCVEYRINLLKGDDQTPAKYMSNFICLKSNLGYRFLISDFKHLYPGKEDLLFNRWPDWRERIIKHHQKKAEEDINHQTLLSHLGLLDLPDDEQLLTICAFKLLTLSLLPKSIQGPKKAWKPASKSELLNFVFMQKSTFPDLQTAIEDKIKTFAEYGLTVQPCPAVINDNGNIQSYAIINKIFYRVESPIQALDVAIKACHALHADYPHEAKYSYLFLQKIIFDISTKFDGTCSSVRKLEKDLLRQAQGD</sequence>
<accession>A0A9N9ZZC1</accession>